<dbReference type="AlphaFoldDB" id="A0A0F9VRZ0"/>
<comment type="caution">
    <text evidence="1">The sequence shown here is derived from an EMBL/GenBank/DDBJ whole genome shotgun (WGS) entry which is preliminary data.</text>
</comment>
<organism evidence="1">
    <name type="scientific">marine sediment metagenome</name>
    <dbReference type="NCBI Taxonomy" id="412755"/>
    <lineage>
        <taxon>unclassified sequences</taxon>
        <taxon>metagenomes</taxon>
        <taxon>ecological metagenomes</taxon>
    </lineage>
</organism>
<reference evidence="1" key="1">
    <citation type="journal article" date="2015" name="Nature">
        <title>Complex archaea that bridge the gap between prokaryotes and eukaryotes.</title>
        <authorList>
            <person name="Spang A."/>
            <person name="Saw J.H."/>
            <person name="Jorgensen S.L."/>
            <person name="Zaremba-Niedzwiedzka K."/>
            <person name="Martijn J."/>
            <person name="Lind A.E."/>
            <person name="van Eijk R."/>
            <person name="Schleper C."/>
            <person name="Guy L."/>
            <person name="Ettema T.J."/>
        </authorList>
    </citation>
    <scope>NUCLEOTIDE SEQUENCE</scope>
</reference>
<name>A0A0F9VRZ0_9ZZZZ</name>
<protein>
    <submittedName>
        <fullName evidence="1">Uncharacterized protein</fullName>
    </submittedName>
</protein>
<accession>A0A0F9VRZ0</accession>
<evidence type="ECO:0000313" key="1">
    <source>
        <dbReference type="EMBL" id="KKN76256.1"/>
    </source>
</evidence>
<dbReference type="EMBL" id="LAZR01000298">
    <property type="protein sequence ID" value="KKN76256.1"/>
    <property type="molecule type" value="Genomic_DNA"/>
</dbReference>
<gene>
    <name evidence="1" type="ORF">LCGC14_0372820</name>
</gene>
<sequence>MSGQTYTFLPKIGAVYTGNIEDEEIGFQNEYLASFDPVEKQVEFKAGNKIDAEYLQAALDGVNKTYYKLTDIKPELSAQRKIELKVKNLKRKNRCRYDGSLNREMSQLYQEYQAVVNGDNTNQLTIVQFVNEIVGKLEQPSFITTAFRHIGLDKLRGKIPEMGWPAVNIQVQRLSEPEINYTEYGQNEFRIFRNDVHTYSSREDRLEATIDPFTTSIAQGQIQMQRARELLALKESSNLIKDAVFGDLPDFTATGTEGVPHATNDAPKEFVNVYLGHFNKFFNYIKYWIFNPLDYRDYLSNWFSFAYAQQNAPKGFGVVPFKGMEEYGGVAIISPYVPRKFVYALTNEGAYELDGPYVVDSEYDAKKFADYNIIHDFIGYLIMNPKRFGEKLLIAGGTPGTEITTNKQVYDLLKPPTDLVEKNATA</sequence>
<proteinExistence type="predicted"/>